<name>A0AAX6I5G4_IRIPA</name>
<dbReference type="Pfam" id="PF06507">
    <property type="entry name" value="ARF_AD"/>
    <property type="match status" value="1"/>
</dbReference>
<evidence type="ECO:0000313" key="12">
    <source>
        <dbReference type="Proteomes" id="UP001140949"/>
    </source>
</evidence>
<keyword evidence="6 9" id="KW-0804">Transcription</keyword>
<organism evidence="11 12">
    <name type="scientific">Iris pallida</name>
    <name type="common">Sweet iris</name>
    <dbReference type="NCBI Taxonomy" id="29817"/>
    <lineage>
        <taxon>Eukaryota</taxon>
        <taxon>Viridiplantae</taxon>
        <taxon>Streptophyta</taxon>
        <taxon>Embryophyta</taxon>
        <taxon>Tracheophyta</taxon>
        <taxon>Spermatophyta</taxon>
        <taxon>Magnoliopsida</taxon>
        <taxon>Liliopsida</taxon>
        <taxon>Asparagales</taxon>
        <taxon>Iridaceae</taxon>
        <taxon>Iridoideae</taxon>
        <taxon>Irideae</taxon>
        <taxon>Iris</taxon>
    </lineage>
</organism>
<dbReference type="Gene3D" id="2.40.330.10">
    <property type="entry name" value="DNA-binding pseudobarrel domain"/>
    <property type="match status" value="1"/>
</dbReference>
<comment type="subunit">
    <text evidence="9">Homodimers and heterodimers.</text>
</comment>
<dbReference type="InterPro" id="IPR044835">
    <property type="entry name" value="ARF_plant"/>
</dbReference>
<evidence type="ECO:0000259" key="10">
    <source>
        <dbReference type="PROSITE" id="PS50863"/>
    </source>
</evidence>
<sequence>MSPPSADRRSLDPHIWRACAGTSGKIPAFGSLVYYFPHGHCEQSSAPLSPSFSIARSYSLCRVAAVSLLANPDSDEVFARIRLHPVVAPDSTLPNREEEEVIDADDFGGGDENVVSFAKILTPSDANNGGGFSVPRFCADSIFPELDFKADPPVQTLTVRDVHGNSWDFRHIYRGTPRRHLLTTGWSRFVSSKKLIAGDSVVFIKDKSRRDELSVGIRRTGRPCGGGVEFTKLEEGVEGKDGFSRNAKGRVPARSIVEAVRLMEGGCPFEVMYYPRVGLAEFVVEKGAVERAMAVSWAAGMRVKMSLETEDLSRTTWFQGTVSSVAGAKDLGAAQLRSPWRMLQINWDEPEVLQNVRTVGPWQVELVSASPLLQSPFPDMKKLRVSHCLDMSSEGQGNTCYTKSIFESAKMGSLAPSLFNYNTFPVGIQGARHDEVSSLSNFIPTPTNTHHFFSEHPYGMNMPPELNVSHSEGNSSPSQVTVHQNSLDLFGPSACNPTIKASKGYFQLFGQIIHMDRPSDDDENDSVGSEGEVLSLDFSLSYPHKKLLRGLDIQTQRISAVGACSL</sequence>
<evidence type="ECO:0000256" key="3">
    <source>
        <dbReference type="ARBA" id="ARBA00007853"/>
    </source>
</evidence>
<dbReference type="GO" id="GO:0003677">
    <property type="term" value="F:DNA binding"/>
    <property type="evidence" value="ECO:0007669"/>
    <property type="project" value="UniProtKB-KW"/>
</dbReference>
<dbReference type="AlphaFoldDB" id="A0AAX6I5G4"/>
<dbReference type="Proteomes" id="UP001140949">
    <property type="component" value="Unassembled WGS sequence"/>
</dbReference>
<keyword evidence="8 9" id="KW-0927">Auxin signaling pathway</keyword>
<gene>
    <name evidence="11" type="ORF">M6B38_273230</name>
</gene>
<keyword evidence="4 9" id="KW-0805">Transcription regulation</keyword>
<keyword evidence="5 9" id="KW-0238">DNA-binding</keyword>
<evidence type="ECO:0000256" key="9">
    <source>
        <dbReference type="RuleBase" id="RU004561"/>
    </source>
</evidence>
<dbReference type="PANTHER" id="PTHR31384:SF94">
    <property type="entry name" value="AUXIN RESPONSE FACTOR 17"/>
    <property type="match status" value="1"/>
</dbReference>
<evidence type="ECO:0000256" key="7">
    <source>
        <dbReference type="ARBA" id="ARBA00023242"/>
    </source>
</evidence>
<reference evidence="11" key="2">
    <citation type="submission" date="2023-04" db="EMBL/GenBank/DDBJ databases">
        <authorList>
            <person name="Bruccoleri R.E."/>
            <person name="Oakeley E.J."/>
            <person name="Faust A.-M."/>
            <person name="Dessus-Babus S."/>
            <person name="Altorfer M."/>
            <person name="Burckhardt D."/>
            <person name="Oertli M."/>
            <person name="Naumann U."/>
            <person name="Petersen F."/>
            <person name="Wong J."/>
        </authorList>
    </citation>
    <scope>NUCLEOTIDE SEQUENCE</scope>
    <source>
        <strain evidence="11">GSM-AAB239-AS_SAM_17_03QT</strain>
        <tissue evidence="11">Leaf</tissue>
    </source>
</reference>
<dbReference type="InterPro" id="IPR010525">
    <property type="entry name" value="ARF_dom"/>
</dbReference>
<dbReference type="Pfam" id="PF02362">
    <property type="entry name" value="B3"/>
    <property type="match status" value="1"/>
</dbReference>
<evidence type="ECO:0000256" key="5">
    <source>
        <dbReference type="ARBA" id="ARBA00023125"/>
    </source>
</evidence>
<accession>A0AAX6I5G4</accession>
<dbReference type="PROSITE" id="PS50863">
    <property type="entry name" value="B3"/>
    <property type="match status" value="1"/>
</dbReference>
<evidence type="ECO:0000256" key="1">
    <source>
        <dbReference type="ARBA" id="ARBA00003182"/>
    </source>
</evidence>
<dbReference type="EMBL" id="JANAVB010004600">
    <property type="protein sequence ID" value="KAJ6848221.1"/>
    <property type="molecule type" value="Genomic_DNA"/>
</dbReference>
<dbReference type="SUPFAM" id="SSF101936">
    <property type="entry name" value="DNA-binding pseudobarrel domain"/>
    <property type="match status" value="1"/>
</dbReference>
<protein>
    <recommendedName>
        <fullName evidence="9">Auxin response factor</fullName>
    </recommendedName>
</protein>
<dbReference type="PANTHER" id="PTHR31384">
    <property type="entry name" value="AUXIN RESPONSE FACTOR 4-RELATED"/>
    <property type="match status" value="1"/>
</dbReference>
<dbReference type="Gene3D" id="2.30.30.1040">
    <property type="match status" value="1"/>
</dbReference>
<comment type="function">
    <text evidence="1 9">Auxin response factors (ARFs) are transcriptional factors that bind specifically to the DNA sequence 5'-TGTCTC-3' found in the auxin-responsive promoter elements (AuxREs).</text>
</comment>
<comment type="subcellular location">
    <subcellularLocation>
        <location evidence="2 9">Nucleus</location>
    </subcellularLocation>
</comment>
<proteinExistence type="inferred from homology"/>
<evidence type="ECO:0000256" key="2">
    <source>
        <dbReference type="ARBA" id="ARBA00004123"/>
    </source>
</evidence>
<evidence type="ECO:0000256" key="6">
    <source>
        <dbReference type="ARBA" id="ARBA00023163"/>
    </source>
</evidence>
<dbReference type="GO" id="GO:0009734">
    <property type="term" value="P:auxin-activated signaling pathway"/>
    <property type="evidence" value="ECO:0007669"/>
    <property type="project" value="UniProtKB-KW"/>
</dbReference>
<evidence type="ECO:0000313" key="11">
    <source>
        <dbReference type="EMBL" id="KAJ6848221.1"/>
    </source>
</evidence>
<dbReference type="SMART" id="SM01019">
    <property type="entry name" value="B3"/>
    <property type="match status" value="1"/>
</dbReference>
<dbReference type="GO" id="GO:0005634">
    <property type="term" value="C:nucleus"/>
    <property type="evidence" value="ECO:0007669"/>
    <property type="project" value="UniProtKB-SubCell"/>
</dbReference>
<dbReference type="InterPro" id="IPR003340">
    <property type="entry name" value="B3_DNA-bd"/>
</dbReference>
<dbReference type="InterPro" id="IPR015300">
    <property type="entry name" value="DNA-bd_pseudobarrel_sf"/>
</dbReference>
<evidence type="ECO:0000256" key="8">
    <source>
        <dbReference type="ARBA" id="ARBA00023294"/>
    </source>
</evidence>
<keyword evidence="12" id="KW-1185">Reference proteome</keyword>
<dbReference type="FunFam" id="2.40.330.10:FF:000001">
    <property type="entry name" value="Auxin response factor"/>
    <property type="match status" value="1"/>
</dbReference>
<dbReference type="CDD" id="cd10017">
    <property type="entry name" value="B3_DNA"/>
    <property type="match status" value="1"/>
</dbReference>
<comment type="similarity">
    <text evidence="3 9">Belongs to the ARF family.</text>
</comment>
<reference evidence="11" key="1">
    <citation type="journal article" date="2023" name="GigaByte">
        <title>Genome assembly of the bearded iris, Iris pallida Lam.</title>
        <authorList>
            <person name="Bruccoleri R.E."/>
            <person name="Oakeley E.J."/>
            <person name="Faust A.M.E."/>
            <person name="Altorfer M."/>
            <person name="Dessus-Babus S."/>
            <person name="Burckhardt D."/>
            <person name="Oertli M."/>
            <person name="Naumann U."/>
            <person name="Petersen F."/>
            <person name="Wong J."/>
        </authorList>
    </citation>
    <scope>NUCLEOTIDE SEQUENCE</scope>
    <source>
        <strain evidence="11">GSM-AAB239-AS_SAM_17_03QT</strain>
    </source>
</reference>
<evidence type="ECO:0000256" key="4">
    <source>
        <dbReference type="ARBA" id="ARBA00023015"/>
    </source>
</evidence>
<keyword evidence="7 9" id="KW-0539">Nucleus</keyword>
<feature type="domain" description="TF-B3" evidence="10">
    <location>
        <begin position="117"/>
        <end position="221"/>
    </location>
</feature>
<comment type="caution">
    <text evidence="11">The sequence shown here is derived from an EMBL/GenBank/DDBJ whole genome shotgun (WGS) entry which is preliminary data.</text>
</comment>
<dbReference type="GO" id="GO:0006355">
    <property type="term" value="P:regulation of DNA-templated transcription"/>
    <property type="evidence" value="ECO:0007669"/>
    <property type="project" value="InterPro"/>
</dbReference>